<organism evidence="3 4">
    <name type="scientific">Streptomyces endophyticus</name>
    <dbReference type="NCBI Taxonomy" id="714166"/>
    <lineage>
        <taxon>Bacteria</taxon>
        <taxon>Bacillati</taxon>
        <taxon>Actinomycetota</taxon>
        <taxon>Actinomycetes</taxon>
        <taxon>Kitasatosporales</taxon>
        <taxon>Streptomycetaceae</taxon>
        <taxon>Streptomyces</taxon>
    </lineage>
</organism>
<name>A0ABU6FDF1_9ACTN</name>
<dbReference type="CDD" id="cd02440">
    <property type="entry name" value="AdoMet_MTases"/>
    <property type="match status" value="1"/>
</dbReference>
<reference evidence="3 4" key="1">
    <citation type="submission" date="2022-10" db="EMBL/GenBank/DDBJ databases">
        <authorList>
            <person name="Xie J."/>
            <person name="Shen N."/>
        </authorList>
    </citation>
    <scope>NUCLEOTIDE SEQUENCE [LARGE SCALE GENOMIC DNA]</scope>
    <source>
        <strain evidence="3 4">YIM65594</strain>
    </source>
</reference>
<keyword evidence="3" id="KW-0489">Methyltransferase</keyword>
<dbReference type="SUPFAM" id="SSF53335">
    <property type="entry name" value="S-adenosyl-L-methionine-dependent methyltransferases"/>
    <property type="match status" value="1"/>
</dbReference>
<dbReference type="RefSeq" id="WP_326020750.1">
    <property type="nucleotide sequence ID" value="NZ_JAOZYC010000148.1"/>
</dbReference>
<dbReference type="Proteomes" id="UP001354931">
    <property type="component" value="Unassembled WGS sequence"/>
</dbReference>
<dbReference type="InterPro" id="IPR029063">
    <property type="entry name" value="SAM-dependent_MTases_sf"/>
</dbReference>
<evidence type="ECO:0000313" key="3">
    <source>
        <dbReference type="EMBL" id="MEB8341518.1"/>
    </source>
</evidence>
<comment type="caution">
    <text evidence="3">The sequence shown here is derived from an EMBL/GenBank/DDBJ whole genome shotgun (WGS) entry which is preliminary data.</text>
</comment>
<gene>
    <name evidence="3" type="ORF">OKJ99_28875</name>
</gene>
<dbReference type="InterPro" id="IPR041698">
    <property type="entry name" value="Methyltransf_25"/>
</dbReference>
<feature type="domain" description="Methyltransferase" evidence="2">
    <location>
        <begin position="48"/>
        <end position="139"/>
    </location>
</feature>
<protein>
    <submittedName>
        <fullName evidence="3">Class I SAM-dependent methyltransferase</fullName>
    </submittedName>
</protein>
<sequence>MSLDDALETEQLAYYRARAPEYDRPYSERADLQELLRVSAEWPVGGDVLELACGTGQWTALFAPRATSVTAVDASEEVLAIARERVSAPNVRFEQADLFDWRPSRRYDTVFFGFWLSHVPPARMPGFWNTVAASLAPGGKVVFVDDGPSMAADEELLTGESAPAAVRELEDGSRYRIVKIFHQAEALTGDLASLGWAAKVRPEARNYLVGVAEPAV</sequence>
<keyword evidence="1" id="KW-0808">Transferase</keyword>
<evidence type="ECO:0000313" key="4">
    <source>
        <dbReference type="Proteomes" id="UP001354931"/>
    </source>
</evidence>
<dbReference type="Gene3D" id="3.40.50.150">
    <property type="entry name" value="Vaccinia Virus protein VP39"/>
    <property type="match status" value="1"/>
</dbReference>
<keyword evidence="4" id="KW-1185">Reference proteome</keyword>
<evidence type="ECO:0000259" key="2">
    <source>
        <dbReference type="Pfam" id="PF13649"/>
    </source>
</evidence>
<dbReference type="GO" id="GO:0008168">
    <property type="term" value="F:methyltransferase activity"/>
    <property type="evidence" value="ECO:0007669"/>
    <property type="project" value="UniProtKB-KW"/>
</dbReference>
<dbReference type="Pfam" id="PF13649">
    <property type="entry name" value="Methyltransf_25"/>
    <property type="match status" value="1"/>
</dbReference>
<evidence type="ECO:0000256" key="1">
    <source>
        <dbReference type="ARBA" id="ARBA00022679"/>
    </source>
</evidence>
<accession>A0ABU6FDF1</accession>
<dbReference type="GO" id="GO:0032259">
    <property type="term" value="P:methylation"/>
    <property type="evidence" value="ECO:0007669"/>
    <property type="project" value="UniProtKB-KW"/>
</dbReference>
<dbReference type="EMBL" id="JAOZYC010000148">
    <property type="protein sequence ID" value="MEB8341518.1"/>
    <property type="molecule type" value="Genomic_DNA"/>
</dbReference>
<dbReference type="PANTHER" id="PTHR43861">
    <property type="entry name" value="TRANS-ACONITATE 2-METHYLTRANSFERASE-RELATED"/>
    <property type="match status" value="1"/>
</dbReference>
<proteinExistence type="predicted"/>